<keyword evidence="1" id="KW-0812">Transmembrane</keyword>
<evidence type="ECO:0000256" key="1">
    <source>
        <dbReference type="SAM" id="Phobius"/>
    </source>
</evidence>
<dbReference type="InterPro" id="IPR037522">
    <property type="entry name" value="HD_GYP_dom"/>
</dbReference>
<evidence type="ECO:0000259" key="3">
    <source>
        <dbReference type="PROSITE" id="PS51832"/>
    </source>
</evidence>
<dbReference type="CDD" id="cd00077">
    <property type="entry name" value="HDc"/>
    <property type="match status" value="1"/>
</dbReference>
<dbReference type="Pfam" id="PF00990">
    <property type="entry name" value="GGDEF"/>
    <property type="match status" value="1"/>
</dbReference>
<dbReference type="CDD" id="cd01949">
    <property type="entry name" value="GGDEF"/>
    <property type="match status" value="1"/>
</dbReference>
<evidence type="ECO:0000313" key="4">
    <source>
        <dbReference type="EMBL" id="SKB41191.1"/>
    </source>
</evidence>
<evidence type="ECO:0000313" key="5">
    <source>
        <dbReference type="Proteomes" id="UP000243406"/>
    </source>
</evidence>
<dbReference type="InterPro" id="IPR001638">
    <property type="entry name" value="Solute-binding_3/MltF_N"/>
</dbReference>
<keyword evidence="1" id="KW-1133">Transmembrane helix</keyword>
<name>A0A1T5B1L1_9FIRM</name>
<dbReference type="OrthoDB" id="9804747at2"/>
<evidence type="ECO:0000259" key="2">
    <source>
        <dbReference type="PROSITE" id="PS50887"/>
    </source>
</evidence>
<dbReference type="InterPro" id="IPR003607">
    <property type="entry name" value="HD/PDEase_dom"/>
</dbReference>
<dbReference type="RefSeq" id="WP_079589254.1">
    <property type="nucleotide sequence ID" value="NZ_FUYN01000002.1"/>
</dbReference>
<keyword evidence="5" id="KW-1185">Reference proteome</keyword>
<dbReference type="SMART" id="SM00062">
    <property type="entry name" value="PBPb"/>
    <property type="match status" value="1"/>
</dbReference>
<dbReference type="PANTHER" id="PTHR43155:SF2">
    <property type="entry name" value="CYCLIC DI-GMP PHOSPHODIESTERASE PA4108"/>
    <property type="match status" value="1"/>
</dbReference>
<dbReference type="SMART" id="SM00267">
    <property type="entry name" value="GGDEF"/>
    <property type="match status" value="1"/>
</dbReference>
<proteinExistence type="predicted"/>
<dbReference type="Pfam" id="PF13487">
    <property type="entry name" value="HD_5"/>
    <property type="match status" value="1"/>
</dbReference>
<feature type="transmembrane region" description="Helical" evidence="1">
    <location>
        <begin position="289"/>
        <end position="313"/>
    </location>
</feature>
<dbReference type="Gene3D" id="3.30.70.270">
    <property type="match status" value="1"/>
</dbReference>
<gene>
    <name evidence="4" type="ORF">SAMN02745120_1368</name>
</gene>
<protein>
    <submittedName>
        <fullName evidence="4">Diguanylate cyclase (GGDEF) domain-containing protein</fullName>
    </submittedName>
</protein>
<dbReference type="EMBL" id="FUYN01000002">
    <property type="protein sequence ID" value="SKB41191.1"/>
    <property type="molecule type" value="Genomic_DNA"/>
</dbReference>
<dbReference type="InterPro" id="IPR043128">
    <property type="entry name" value="Rev_trsase/Diguanyl_cyclase"/>
</dbReference>
<reference evidence="5" key="1">
    <citation type="submission" date="2017-02" db="EMBL/GenBank/DDBJ databases">
        <authorList>
            <person name="Varghese N."/>
            <person name="Submissions S."/>
        </authorList>
    </citation>
    <scope>NUCLEOTIDE SEQUENCE [LARGE SCALE GENOMIC DNA]</scope>
    <source>
        <strain evidence="5">ATCC 35199</strain>
    </source>
</reference>
<feature type="domain" description="HD-GYP" evidence="3">
    <location>
        <begin position="484"/>
        <end position="671"/>
    </location>
</feature>
<dbReference type="PROSITE" id="PS50887">
    <property type="entry name" value="GGDEF"/>
    <property type="match status" value="1"/>
</dbReference>
<organism evidence="4 5">
    <name type="scientific">Acetoanaerobium noterae</name>
    <dbReference type="NCBI Taxonomy" id="745369"/>
    <lineage>
        <taxon>Bacteria</taxon>
        <taxon>Bacillati</taxon>
        <taxon>Bacillota</taxon>
        <taxon>Clostridia</taxon>
        <taxon>Peptostreptococcales</taxon>
        <taxon>Filifactoraceae</taxon>
        <taxon>Acetoanaerobium</taxon>
    </lineage>
</organism>
<dbReference type="InterPro" id="IPR000160">
    <property type="entry name" value="GGDEF_dom"/>
</dbReference>
<dbReference type="Gene3D" id="3.40.190.10">
    <property type="entry name" value="Periplasmic binding protein-like II"/>
    <property type="match status" value="2"/>
</dbReference>
<dbReference type="InterPro" id="IPR029787">
    <property type="entry name" value="Nucleotide_cyclase"/>
</dbReference>
<dbReference type="Pfam" id="PF00497">
    <property type="entry name" value="SBP_bac_3"/>
    <property type="match status" value="1"/>
</dbReference>
<dbReference type="PROSITE" id="PS51832">
    <property type="entry name" value="HD_GYP"/>
    <property type="match status" value="1"/>
</dbReference>
<dbReference type="SUPFAM" id="SSF53850">
    <property type="entry name" value="Periplasmic binding protein-like II"/>
    <property type="match status" value="1"/>
</dbReference>
<keyword evidence="1" id="KW-0472">Membrane</keyword>
<dbReference type="CDD" id="cd01007">
    <property type="entry name" value="PBP2_BvgS_HisK_like"/>
    <property type="match status" value="1"/>
</dbReference>
<dbReference type="PANTHER" id="PTHR43155">
    <property type="entry name" value="CYCLIC DI-GMP PHOSPHODIESTERASE PA4108-RELATED"/>
    <property type="match status" value="1"/>
</dbReference>
<dbReference type="SUPFAM" id="SSF55073">
    <property type="entry name" value="Nucleotide cyclase"/>
    <property type="match status" value="1"/>
</dbReference>
<feature type="transmembrane region" description="Helical" evidence="1">
    <location>
        <begin position="15"/>
        <end position="33"/>
    </location>
</feature>
<accession>A0A1T5B1L1</accession>
<feature type="domain" description="GGDEF" evidence="2">
    <location>
        <begin position="363"/>
        <end position="490"/>
    </location>
</feature>
<dbReference type="AlphaFoldDB" id="A0A1T5B1L1"/>
<dbReference type="Proteomes" id="UP000243406">
    <property type="component" value="Unassembled WGS sequence"/>
</dbReference>
<dbReference type="Gene3D" id="1.10.3210.10">
    <property type="entry name" value="Hypothetical protein af1432"/>
    <property type="match status" value="1"/>
</dbReference>
<dbReference type="SUPFAM" id="SSF109604">
    <property type="entry name" value="HD-domain/PDEase-like"/>
    <property type="match status" value="1"/>
</dbReference>
<sequence length="671" mass="76549">MRGGLIILKSNKSKITILLILFVIGIAGTIYSFNSNQEPDEKIFLTSEETKWLNENKDEIKIGYTTDYPPVEFLDDDKYVGISADYFKLLEKKLGIDIEMVEFDNWDELIKQAKSRKISGITAATKTPERSEYLDFTVPYILNPNVIITRKNFSENLTFEKLANTSMEILVVEGYDIIEFLNERFPKLEYKTVKTPSDGMRMVAFGEADAMIIEIMSASATIERDNITNLVVNVETPYESSLSIATRNDWPMLSTIFNKGLAQISQQERKEIEQRWMPLQKKNLFENRYFWFGLLTLLLGLSIIIIVISIWNASLKKAVKEKTKALEVSTQELLYKTYHDELTGLYNRAYFSEVLEEIQSKPLPLSIILADLNCLKITNDTFGHEAGDKLIINMAKLIQSNIEEGHIACRIGGDEMIVIMPETDARKSLDILAKIKQATISSKEEPIRPLVALGAATKINEDESFSRLFKRAEEKMYENKMDESEYTYDKVIGSFKKAILENEYESPEHYERLKALCLELGYAMNLDKEDLDALALLSDLHDIGKAGLDKEILLKDGPLTHDEWEKIKRHPELGFKIVSSSVKFSHVGKGILAHHEHWDGRGYPQGLKGEEIPLIARIFAVVEAYDVMTHKRPYKKTFTKNEAVLELNNCSGTQFDSRVAEAFINMIDTTN</sequence>
<dbReference type="NCBIfam" id="TIGR00254">
    <property type="entry name" value="GGDEF"/>
    <property type="match status" value="1"/>
</dbReference>